<evidence type="ECO:0000313" key="1">
    <source>
        <dbReference type="EMBL" id="SON55989.1"/>
    </source>
</evidence>
<dbReference type="KEGG" id="hdi:HDIA_2448"/>
<dbReference type="InterPro" id="IPR036514">
    <property type="entry name" value="SGNH_hydro_sf"/>
</dbReference>
<evidence type="ECO:0008006" key="3">
    <source>
        <dbReference type="Google" id="ProtNLM"/>
    </source>
</evidence>
<organism evidence="1 2">
    <name type="scientific">Hartmannibacter diazotrophicus</name>
    <dbReference type="NCBI Taxonomy" id="1482074"/>
    <lineage>
        <taxon>Bacteria</taxon>
        <taxon>Pseudomonadati</taxon>
        <taxon>Pseudomonadota</taxon>
        <taxon>Alphaproteobacteria</taxon>
        <taxon>Hyphomicrobiales</taxon>
        <taxon>Pleomorphomonadaceae</taxon>
        <taxon>Hartmannibacter</taxon>
    </lineage>
</organism>
<dbReference type="GO" id="GO:0016788">
    <property type="term" value="F:hydrolase activity, acting on ester bonds"/>
    <property type="evidence" value="ECO:0007669"/>
    <property type="project" value="UniProtKB-ARBA"/>
</dbReference>
<dbReference type="Proteomes" id="UP000223606">
    <property type="component" value="Chromosome 1"/>
</dbReference>
<gene>
    <name evidence="1" type="ORF">HDIA_2448</name>
</gene>
<reference evidence="2" key="1">
    <citation type="submission" date="2017-09" db="EMBL/GenBank/DDBJ databases">
        <title>Genome sequence of Nannocystis excedens DSM 71.</title>
        <authorList>
            <person name="Blom J."/>
        </authorList>
    </citation>
    <scope>NUCLEOTIDE SEQUENCE [LARGE SCALE GENOMIC DNA]</scope>
    <source>
        <strain evidence="2">type strain: E19</strain>
    </source>
</reference>
<protein>
    <recommendedName>
        <fullName evidence="3">SGNH hydrolase-type esterase domain-containing protein</fullName>
    </recommendedName>
</protein>
<proteinExistence type="predicted"/>
<accession>A0A2C9D736</accession>
<keyword evidence="2" id="KW-1185">Reference proteome</keyword>
<dbReference type="EMBL" id="LT960614">
    <property type="protein sequence ID" value="SON55989.1"/>
    <property type="molecule type" value="Genomic_DNA"/>
</dbReference>
<sequence>MRAATDAKCELENMADHSVSRRLPVWWEAAHKFLEMQKIDASRTSIGSEHIDGATQMSATDGTSGGEAQAGDVQGQIGFGRLVALMSSPDMPKSFGSPFLGAVVVPELGLEPMLVPSPARVQDADRCPAIPGFLNDLLRERAARQFWRRLHDGDPSPILITQGDSWLHYPVWRRDIADRLSGCCNVLPVGRTFERPEQLAPGLRDVIANLKRYGREPAAYVLSIGASTILSDAFAVAGFSDPVPASGFPLPNYQSLIERYIRGIRAVSPGLRIAIHGYGRFIPMDGWLSAAMIGAGLRESIARERFGIGVGDAVVTTLSRFGAPDGQGASPGVFVIDNRDLLTERRDWADEVHPSEEVCDLIADRMVEILRLNGGLE</sequence>
<name>A0A2C9D736_9HYPH</name>
<evidence type="ECO:0000313" key="2">
    <source>
        <dbReference type="Proteomes" id="UP000223606"/>
    </source>
</evidence>
<dbReference type="AlphaFoldDB" id="A0A2C9D736"/>
<dbReference type="Gene3D" id="3.40.50.1110">
    <property type="entry name" value="SGNH hydrolase"/>
    <property type="match status" value="1"/>
</dbReference>